<organism evidence="5 6">
    <name type="scientific">Trichogramma kaykai</name>
    <dbReference type="NCBI Taxonomy" id="54128"/>
    <lineage>
        <taxon>Eukaryota</taxon>
        <taxon>Metazoa</taxon>
        <taxon>Ecdysozoa</taxon>
        <taxon>Arthropoda</taxon>
        <taxon>Hexapoda</taxon>
        <taxon>Insecta</taxon>
        <taxon>Pterygota</taxon>
        <taxon>Neoptera</taxon>
        <taxon>Endopterygota</taxon>
        <taxon>Hymenoptera</taxon>
        <taxon>Apocrita</taxon>
        <taxon>Proctotrupomorpha</taxon>
        <taxon>Chalcidoidea</taxon>
        <taxon>Trichogrammatidae</taxon>
        <taxon>Trichogramma</taxon>
    </lineage>
</organism>
<evidence type="ECO:0008006" key="7">
    <source>
        <dbReference type="Google" id="ProtNLM"/>
    </source>
</evidence>
<dbReference type="Gene3D" id="3.10.20.90">
    <property type="entry name" value="Phosphatidylinositol 3-kinase Catalytic Subunit, Chain A, domain 1"/>
    <property type="match status" value="1"/>
</dbReference>
<dbReference type="PANTHER" id="PTHR14140:SF27">
    <property type="entry name" value="OS04G0289800 PROTEIN"/>
    <property type="match status" value="1"/>
</dbReference>
<dbReference type="SMART" id="SM00213">
    <property type="entry name" value="UBQ"/>
    <property type="match status" value="1"/>
</dbReference>
<evidence type="ECO:0000259" key="4">
    <source>
        <dbReference type="PROSITE" id="PS51015"/>
    </source>
</evidence>
<reference evidence="5 6" key="1">
    <citation type="journal article" date="2024" name="bioRxiv">
        <title>A reference genome for Trichogramma kaykai: A tiny desert-dwelling parasitoid wasp with competing sex-ratio distorters.</title>
        <authorList>
            <person name="Culotta J."/>
            <person name="Lindsey A.R."/>
        </authorList>
    </citation>
    <scope>NUCLEOTIDE SEQUENCE [LARGE SCALE GENOMIC DNA]</scope>
    <source>
        <strain evidence="5 6">KSX58</strain>
    </source>
</reference>
<dbReference type="InterPro" id="IPR000626">
    <property type="entry name" value="Ubiquitin-like_dom"/>
</dbReference>
<proteinExistence type="predicted"/>
<comment type="caution">
    <text evidence="5">The sequence shown here is derived from an EMBL/GenBank/DDBJ whole genome shotgun (WGS) entry which is preliminary data.</text>
</comment>
<evidence type="ECO:0000259" key="3">
    <source>
        <dbReference type="PROSITE" id="PS50053"/>
    </source>
</evidence>
<dbReference type="GO" id="GO:0005634">
    <property type="term" value="C:nucleus"/>
    <property type="evidence" value="ECO:0007669"/>
    <property type="project" value="UniProtKB-SubCell"/>
</dbReference>
<feature type="domain" description="YDG" evidence="4">
    <location>
        <begin position="85"/>
        <end position="249"/>
    </location>
</feature>
<dbReference type="CDD" id="cd17039">
    <property type="entry name" value="Ubl_ubiquitin_like"/>
    <property type="match status" value="1"/>
</dbReference>
<dbReference type="InterPro" id="IPR015947">
    <property type="entry name" value="PUA-like_sf"/>
</dbReference>
<comment type="subcellular location">
    <subcellularLocation>
        <location evidence="2">Nucleus</location>
    </subcellularLocation>
</comment>
<dbReference type="InterPro" id="IPR003105">
    <property type="entry name" value="SRA_YDG"/>
</dbReference>
<keyword evidence="6" id="KW-1185">Reference proteome</keyword>
<dbReference type="Gene3D" id="2.30.280.10">
    <property type="entry name" value="SRA-YDG"/>
    <property type="match status" value="1"/>
</dbReference>
<name>A0ABD2W6T6_9HYME</name>
<dbReference type="Proteomes" id="UP001627154">
    <property type="component" value="Unassembled WGS sequence"/>
</dbReference>
<dbReference type="SMART" id="SM00466">
    <property type="entry name" value="SRA"/>
    <property type="match status" value="1"/>
</dbReference>
<evidence type="ECO:0000256" key="1">
    <source>
        <dbReference type="ARBA" id="ARBA00023242"/>
    </source>
</evidence>
<evidence type="ECO:0000313" key="5">
    <source>
        <dbReference type="EMBL" id="KAL3388596.1"/>
    </source>
</evidence>
<gene>
    <name evidence="5" type="ORF">TKK_016313</name>
</gene>
<dbReference type="InterPro" id="IPR029071">
    <property type="entry name" value="Ubiquitin-like_domsf"/>
</dbReference>
<dbReference type="PROSITE" id="PS50053">
    <property type="entry name" value="UBIQUITIN_2"/>
    <property type="match status" value="1"/>
</dbReference>
<evidence type="ECO:0000313" key="6">
    <source>
        <dbReference type="Proteomes" id="UP001627154"/>
    </source>
</evidence>
<dbReference type="SUPFAM" id="SSF88697">
    <property type="entry name" value="PUA domain-like"/>
    <property type="match status" value="1"/>
</dbReference>
<evidence type="ECO:0000256" key="2">
    <source>
        <dbReference type="PROSITE-ProRule" id="PRU00358"/>
    </source>
</evidence>
<dbReference type="InterPro" id="IPR036987">
    <property type="entry name" value="SRA-YDG_sf"/>
</dbReference>
<dbReference type="Pfam" id="PF00240">
    <property type="entry name" value="ubiquitin"/>
    <property type="match status" value="1"/>
</dbReference>
<keyword evidence="1 2" id="KW-0539">Nucleus</keyword>
<dbReference type="InterPro" id="IPR045134">
    <property type="entry name" value="UHRF1/2-like"/>
</dbReference>
<protein>
    <recommendedName>
        <fullName evidence="7">Ubiquitin-like domain-containing protein</fullName>
    </recommendedName>
</protein>
<dbReference type="PANTHER" id="PTHR14140">
    <property type="entry name" value="E3 UBIQUITIN-PROTEIN LIGASE UHRF-RELATED"/>
    <property type="match status" value="1"/>
</dbReference>
<dbReference type="PROSITE" id="PS51015">
    <property type="entry name" value="YDG"/>
    <property type="match status" value="1"/>
</dbReference>
<dbReference type="SUPFAM" id="SSF54236">
    <property type="entry name" value="Ubiquitin-like"/>
    <property type="match status" value="1"/>
</dbReference>
<accession>A0ABD2W6T6</accession>
<dbReference type="AlphaFoldDB" id="A0ABD2W6T6"/>
<feature type="domain" description="Ubiquitin-like" evidence="3">
    <location>
        <begin position="1"/>
        <end position="70"/>
    </location>
</feature>
<dbReference type="EMBL" id="JBJJXI010000129">
    <property type="protein sequence ID" value="KAL3388596.1"/>
    <property type="molecule type" value="Genomic_DNA"/>
</dbReference>
<dbReference type="Pfam" id="PF02182">
    <property type="entry name" value="SAD_SRA"/>
    <property type="match status" value="1"/>
</dbReference>
<sequence length="304" mass="35013">MFVKCTTLDEKITKDENVEITWTFRQLKFILEVKCQIPSQDIRLYYQYRLVEDDRTFQDYNVNSGDIIKMEWLNQPHTYNDKSKGAIDGIEVGTFWPSRLEVSNAGVHKPVQWGISGDPKNGAVSVVLSGGYEEDEDMGHVIFYTGSGGRTRGVQSDHQTLTGCNEGLAKNCKVNINRCDGIGVLTSNWNDCEPVRVVRQVEYMIPEEKNANKCRKISLYRYDGLYRICGYWPILGRCGFVLWRFLLAQDGIDQRQVFTVKNLSLTLTYSNNILERAQVERKRLGVSKYSSYRGDDRWLLVRSQ</sequence>